<feature type="domain" description="Flavodoxin-like" evidence="6">
    <location>
        <begin position="495"/>
        <end position="634"/>
    </location>
</feature>
<dbReference type="CDD" id="cd06206">
    <property type="entry name" value="bifunctional_CYPOR"/>
    <property type="match status" value="1"/>
</dbReference>
<dbReference type="PROSITE" id="PS00086">
    <property type="entry name" value="CYTOCHROME_P450"/>
    <property type="match status" value="1"/>
</dbReference>
<comment type="caution">
    <text evidence="8">The sequence shown here is derived from an EMBL/GenBank/DDBJ whole genome shotgun (WGS) entry which is preliminary data.</text>
</comment>
<protein>
    <recommendedName>
        <fullName evidence="5">Bifunctional cytochrome P450/NADPH--P450 reductase</fullName>
    </recommendedName>
    <domain>
        <recommendedName>
            <fullName evidence="5">Cytochrome P450</fullName>
            <ecNumber evidence="5">1.14.14.1</ecNumber>
        </recommendedName>
    </domain>
    <domain>
        <recommendedName>
            <fullName evidence="5">NADPH--cytochrome P450 reductase</fullName>
            <ecNumber evidence="5">1.6.2.4</ecNumber>
        </recommendedName>
    </domain>
</protein>
<dbReference type="Pfam" id="PF00067">
    <property type="entry name" value="p450"/>
    <property type="match status" value="1"/>
</dbReference>
<keyword evidence="5" id="KW-0349">Heme</keyword>
<comment type="cofactor">
    <cofactor evidence="5">
        <name>heme</name>
        <dbReference type="ChEBI" id="CHEBI:30413"/>
    </cofactor>
</comment>
<dbReference type="EC" id="1.14.14.1" evidence="5"/>
<dbReference type="Pfam" id="PF00175">
    <property type="entry name" value="NAD_binding_1"/>
    <property type="match status" value="1"/>
</dbReference>
<dbReference type="PANTHER" id="PTHR19384:SF17">
    <property type="entry name" value="NADPH--CYTOCHROME P450 REDUCTASE"/>
    <property type="match status" value="1"/>
</dbReference>
<dbReference type="InterPro" id="IPR023206">
    <property type="entry name" value="Bifunctional_P450_P450_red"/>
</dbReference>
<comment type="catalytic activity">
    <reaction evidence="5">
        <text>2 oxidized [cytochrome P450] + NADPH = 2 reduced [cytochrome P450] + NADP(+) + H(+)</text>
        <dbReference type="Rhea" id="RHEA:24040"/>
        <dbReference type="Rhea" id="RHEA-COMP:14627"/>
        <dbReference type="Rhea" id="RHEA-COMP:14628"/>
        <dbReference type="ChEBI" id="CHEBI:15378"/>
        <dbReference type="ChEBI" id="CHEBI:55376"/>
        <dbReference type="ChEBI" id="CHEBI:57783"/>
        <dbReference type="ChEBI" id="CHEBI:58349"/>
        <dbReference type="ChEBI" id="CHEBI:60344"/>
        <dbReference type="EC" id="1.6.2.4"/>
    </reaction>
</comment>
<dbReference type="EMBL" id="JAHOPB010000002">
    <property type="protein sequence ID" value="MBU8876255.1"/>
    <property type="molecule type" value="Genomic_DNA"/>
</dbReference>
<gene>
    <name evidence="8" type="ORF">KQ910_20950</name>
</gene>
<dbReference type="InterPro" id="IPR017927">
    <property type="entry name" value="FAD-bd_FR_type"/>
</dbReference>
<evidence type="ECO:0000259" key="7">
    <source>
        <dbReference type="PROSITE" id="PS51384"/>
    </source>
</evidence>
<name>A0ABS6ISS3_9HYPH</name>
<dbReference type="Pfam" id="PF00258">
    <property type="entry name" value="Flavodoxin_1"/>
    <property type="match status" value="1"/>
</dbReference>
<evidence type="ECO:0000256" key="4">
    <source>
        <dbReference type="ARBA" id="ARBA00023033"/>
    </source>
</evidence>
<dbReference type="InterPro" id="IPR017972">
    <property type="entry name" value="Cyt_P450_CS"/>
</dbReference>
<evidence type="ECO:0000313" key="9">
    <source>
        <dbReference type="Proteomes" id="UP000727907"/>
    </source>
</evidence>
<dbReference type="Proteomes" id="UP000727907">
    <property type="component" value="Unassembled WGS sequence"/>
</dbReference>
<keyword evidence="5" id="KW-0560">Oxidoreductase</keyword>
<keyword evidence="5" id="KW-0408">Iron</keyword>
<comment type="catalytic activity">
    <reaction evidence="5">
        <text>an organic molecule + reduced [NADPH--hemoprotein reductase] + O2 = an alcohol + oxidized [NADPH--hemoprotein reductase] + H2O + H(+)</text>
        <dbReference type="Rhea" id="RHEA:17149"/>
        <dbReference type="Rhea" id="RHEA-COMP:11964"/>
        <dbReference type="Rhea" id="RHEA-COMP:11965"/>
        <dbReference type="ChEBI" id="CHEBI:15377"/>
        <dbReference type="ChEBI" id="CHEBI:15378"/>
        <dbReference type="ChEBI" id="CHEBI:15379"/>
        <dbReference type="ChEBI" id="CHEBI:30879"/>
        <dbReference type="ChEBI" id="CHEBI:57618"/>
        <dbReference type="ChEBI" id="CHEBI:58210"/>
        <dbReference type="ChEBI" id="CHEBI:142491"/>
        <dbReference type="EC" id="1.14.14.1"/>
    </reaction>
</comment>
<dbReference type="Pfam" id="PF00667">
    <property type="entry name" value="FAD_binding_1"/>
    <property type="match status" value="1"/>
</dbReference>
<evidence type="ECO:0000256" key="2">
    <source>
        <dbReference type="ARBA" id="ARBA00022630"/>
    </source>
</evidence>
<sequence length="1065" mass="117251">MARNKLHPIPHPPRTPLLGNMLTVDGGAPIQDLMRIAREQGPIFWLDMMGTPLVVVSGADLVAELCDEKRFDKAVRGSLRRVRMLGGDALFTAETQEPNWQKAHNILLPTFAHRMMQNYHEGMLDIADQLVTKWERLNADEEIDVVRDMTALTLDTIGLCGFNYRFNSFYRSDNHPYVESLVRALEAVMKMRGLPLEDITQRKTRKKLEEDVGFMNGIADRIIRERREVPADDTAKPDLLGFMLSGLDKQTGERLDDVNIRYQMNTFLIAGHETTSGMLSFAVYFLLNNPHVLQKAYEEVDRVLGRDVNAKPTASQVNQLVYVGQILKESLRLWPTAPAFGLYPYENETIGGKYKLRKRTFVTVLTSMLHRDKSVWGPQAEVFNPDNFAPEREARMPSHAFKPFGNGQRACIGRQFAMTEATLVLGMILQRFRLVDHTRYQLKIKESLTIKPDGLMMRVRLRPDIVRGSGRAAITTTPAPKKAKRKSASSHGTRLAVLFGSNMGTAEELARSIAEDAEAAGFATTLAGLDDVAGRLPTEGAVAIVCASYNGGPPDNAVQFLASLKGAAPGALEGVRYTVFGCGNRDWASTYQSIPRQIDELMAEKGAERLHVRGEGDARDDLDGNFQSWYEPMLPSVAEKLGVKFEAESGAAQEPLYQVQPVDKPPVNPIIGGGGALPMQVLANRELQNPETSGRSTRHIEVLLPDGVSYRAGDHLSIVPQNGAALIARAMRRFGFAPGAHVELTAAEGRRAALPTGEAISVHRLLADYLELQLPATRKQIQMMALHTRCPFTRPRLEALLEEENFRAEILAKRKSVLDLLEEFPACELPFAAFLEMMPLMVPRYYSISSSPVADGACCSVTVAVVEGPARSGAGVYHGICSNHLARQAAGSTVQAFVKETKVGFRLPVDPAAPIVMIGPGTGLAPFRGFLRERAALKAQNRTLGPAMLFFGCRHSEQDFIYADELKEQADAGLVDLQVAFSRHDGKKAYVQDLLKAQAEKVAALIEQGAIVYVCGDGGRMEPDVKRALIAMHRAKTGADEAAGEAWMAKLAADNRYVLDVWASS</sequence>
<dbReference type="PROSITE" id="PS50902">
    <property type="entry name" value="FLAVODOXIN_LIKE"/>
    <property type="match status" value="1"/>
</dbReference>
<evidence type="ECO:0000313" key="8">
    <source>
        <dbReference type="EMBL" id="MBU8876255.1"/>
    </source>
</evidence>
<evidence type="ECO:0000256" key="3">
    <source>
        <dbReference type="ARBA" id="ARBA00022643"/>
    </source>
</evidence>
<dbReference type="InterPro" id="IPR008254">
    <property type="entry name" value="Flavodoxin/NO_synth"/>
</dbReference>
<keyword evidence="5" id="KW-0479">Metal-binding</keyword>
<organism evidence="8 9">
    <name type="scientific">Reyranella humidisoli</name>
    <dbReference type="NCBI Taxonomy" id="2849149"/>
    <lineage>
        <taxon>Bacteria</taxon>
        <taxon>Pseudomonadati</taxon>
        <taxon>Pseudomonadota</taxon>
        <taxon>Alphaproteobacteria</taxon>
        <taxon>Hyphomicrobiales</taxon>
        <taxon>Reyranellaceae</taxon>
        <taxon>Reyranella</taxon>
    </lineage>
</organism>
<reference evidence="8 9" key="1">
    <citation type="submission" date="2021-06" db="EMBL/GenBank/DDBJ databases">
        <authorList>
            <person name="Lee D.H."/>
        </authorList>
    </citation>
    <scope>NUCLEOTIDE SEQUENCE [LARGE SCALE GENOMIC DNA]</scope>
    <source>
        <strain evidence="8 9">MMS21-HV4-11</strain>
    </source>
</reference>
<feature type="domain" description="FAD-binding FR-type" evidence="7">
    <location>
        <begin position="674"/>
        <end position="908"/>
    </location>
</feature>
<evidence type="ECO:0000256" key="5">
    <source>
        <dbReference type="PIRNR" id="PIRNR000209"/>
    </source>
</evidence>
<dbReference type="PANTHER" id="PTHR19384">
    <property type="entry name" value="NITRIC OXIDE SYNTHASE-RELATED"/>
    <property type="match status" value="1"/>
</dbReference>
<proteinExistence type="inferred from homology"/>
<keyword evidence="9" id="KW-1185">Reference proteome</keyword>
<keyword evidence="5" id="KW-0274">FAD</keyword>
<dbReference type="PIRSF" id="PIRSF000209">
    <property type="entry name" value="Bifunctional_P450_P450R"/>
    <property type="match status" value="1"/>
</dbReference>
<evidence type="ECO:0000259" key="6">
    <source>
        <dbReference type="PROSITE" id="PS50902"/>
    </source>
</evidence>
<dbReference type="InterPro" id="IPR001128">
    <property type="entry name" value="Cyt_P450"/>
</dbReference>
<keyword evidence="5" id="KW-0813">Transport</keyword>
<evidence type="ECO:0000256" key="1">
    <source>
        <dbReference type="ARBA" id="ARBA00010018"/>
    </source>
</evidence>
<accession>A0ABS6ISS3</accession>
<dbReference type="CDD" id="cd11068">
    <property type="entry name" value="CYP120A1"/>
    <property type="match status" value="1"/>
</dbReference>
<dbReference type="RefSeq" id="WP_216964900.1">
    <property type="nucleotide sequence ID" value="NZ_JAHOPB010000002.1"/>
</dbReference>
<keyword evidence="2 5" id="KW-0285">Flavoprotein</keyword>
<dbReference type="EC" id="1.6.2.4" evidence="5"/>
<keyword evidence="3 5" id="KW-0288">FMN</keyword>
<dbReference type="InterPro" id="IPR001433">
    <property type="entry name" value="OxRdtase_FAD/NAD-bd"/>
</dbReference>
<dbReference type="InterPro" id="IPR003097">
    <property type="entry name" value="CysJ-like_FAD-binding"/>
</dbReference>
<keyword evidence="4 5" id="KW-0503">Monooxygenase</keyword>
<comment type="cofactor">
    <cofactor evidence="5">
        <name>FAD</name>
        <dbReference type="ChEBI" id="CHEBI:57692"/>
    </cofactor>
    <cofactor evidence="5">
        <name>FMN</name>
        <dbReference type="ChEBI" id="CHEBI:58210"/>
    </cofactor>
</comment>
<keyword evidence="5" id="KW-0249">Electron transport</keyword>
<keyword evidence="5" id="KW-0521">NADP</keyword>
<comment type="similarity">
    <text evidence="1 5">In the N-terminal section; belongs to the cytochrome P450 family.</text>
</comment>
<dbReference type="PROSITE" id="PS51384">
    <property type="entry name" value="FAD_FR"/>
    <property type="match status" value="1"/>
</dbReference>